<gene>
    <name evidence="12" type="primary">rpoN</name>
    <name evidence="12" type="ORF">GOQ09_09840</name>
</gene>
<dbReference type="OrthoDB" id="9814402at2"/>
<evidence type="ECO:0000313" key="12">
    <source>
        <dbReference type="EMBL" id="QGW81873.1"/>
    </source>
</evidence>
<keyword evidence="5 9" id="KW-0805">Transcription regulation</keyword>
<evidence type="ECO:0000256" key="1">
    <source>
        <dbReference type="ARBA" id="ARBA00008798"/>
    </source>
</evidence>
<dbReference type="PROSITE" id="PS50044">
    <property type="entry name" value="SIGMA54_3"/>
    <property type="match status" value="1"/>
</dbReference>
<evidence type="ECO:0000313" key="13">
    <source>
        <dbReference type="Proteomes" id="UP000425817"/>
    </source>
</evidence>
<dbReference type="GO" id="GO:0003677">
    <property type="term" value="F:DNA binding"/>
    <property type="evidence" value="ECO:0007669"/>
    <property type="project" value="UniProtKB-KW"/>
</dbReference>
<keyword evidence="6 9" id="KW-0731">Sigma factor</keyword>
<dbReference type="NCBIfam" id="NF009118">
    <property type="entry name" value="PRK12469.1"/>
    <property type="match status" value="1"/>
</dbReference>
<organism evidence="12 13">
    <name type="scientific">Variovorax paradoxus</name>
    <dbReference type="NCBI Taxonomy" id="34073"/>
    <lineage>
        <taxon>Bacteria</taxon>
        <taxon>Pseudomonadati</taxon>
        <taxon>Pseudomonadota</taxon>
        <taxon>Betaproteobacteria</taxon>
        <taxon>Burkholderiales</taxon>
        <taxon>Comamonadaceae</taxon>
        <taxon>Variovorax</taxon>
    </lineage>
</organism>
<evidence type="ECO:0000256" key="4">
    <source>
        <dbReference type="ARBA" id="ARBA00022695"/>
    </source>
</evidence>
<dbReference type="PROSITE" id="PS00717">
    <property type="entry name" value="SIGMA54_1"/>
    <property type="match status" value="1"/>
</dbReference>
<protein>
    <recommendedName>
        <fullName evidence="9">RNA polymerase sigma-54 factor</fullName>
    </recommendedName>
</protein>
<dbReference type="PROSITE" id="PS00718">
    <property type="entry name" value="SIGMA54_2"/>
    <property type="match status" value="1"/>
</dbReference>
<dbReference type="InterPro" id="IPR038709">
    <property type="entry name" value="RpoN_core-bd_sf"/>
</dbReference>
<dbReference type="PRINTS" id="PR00045">
    <property type="entry name" value="SIGMA54FCT"/>
</dbReference>
<evidence type="ECO:0000256" key="9">
    <source>
        <dbReference type="PIRNR" id="PIRNR000774"/>
    </source>
</evidence>
<dbReference type="RefSeq" id="WP_157613258.1">
    <property type="nucleotide sequence ID" value="NZ_CP046622.1"/>
</dbReference>
<dbReference type="GO" id="GO:0016779">
    <property type="term" value="F:nucleotidyltransferase activity"/>
    <property type="evidence" value="ECO:0007669"/>
    <property type="project" value="UniProtKB-KW"/>
</dbReference>
<comment type="function">
    <text evidence="9">Sigma factors are initiation factors that promote the attachment of RNA polymerase to specific initiation sites and are then released.</text>
</comment>
<dbReference type="GO" id="GO:0006352">
    <property type="term" value="P:DNA-templated transcription initiation"/>
    <property type="evidence" value="ECO:0007669"/>
    <property type="project" value="InterPro"/>
</dbReference>
<dbReference type="InterPro" id="IPR007634">
    <property type="entry name" value="RNA_pol_sigma_54_DNA-bd"/>
</dbReference>
<proteinExistence type="inferred from homology"/>
<evidence type="ECO:0000259" key="11">
    <source>
        <dbReference type="Pfam" id="PF04963"/>
    </source>
</evidence>
<evidence type="ECO:0000256" key="7">
    <source>
        <dbReference type="ARBA" id="ARBA00023125"/>
    </source>
</evidence>
<dbReference type="Gene3D" id="1.10.10.60">
    <property type="entry name" value="Homeodomain-like"/>
    <property type="match status" value="1"/>
</dbReference>
<dbReference type="InterPro" id="IPR000394">
    <property type="entry name" value="RNA_pol_sigma_54"/>
</dbReference>
<keyword evidence="8 9" id="KW-0804">Transcription</keyword>
<keyword evidence="4 9" id="KW-0548">Nucleotidyltransferase</keyword>
<sequence>MNTSIVLQARQVQAPIFSPRLQQAVRLLQMSSQEYAQALRDAAELNPFLEIEPAPQDGHESIAETVSAASEAAADIEAAAAFDRITAAPASSDRHLSHDESFDLMQRVPLPDSLRAHLHVQLGVLRISAREMAFARAVVEALDDDGYLRISLEDVGAALGETGADAERELRTALRRVQALDPAGVAARSVAECLCLQLEAASMHANDPDAGTRQLARRILEAHIGLLATHEVGKLAKALDAAPQQVQCAIDCIRRLNPHPGWQFGETAARIVIPDVTVKKVRGTWRTSLNASALPRVKVNSAYAKLFEQHGQKHGTGQCAAMKECLEQARWMVGSVSQRASTILDVARAIVARQKMFFEHGPLAMKPLGLREIAEEVGVHPSTVSRTVHNKYMATPAGVFELQHFFSRGLEHAAGGASAPVALQGLIRELIAVEKPVAPLSDAALARQLAQQGFRIARRTVTKYRQSMNIDPFERRRAQGGEMGAAA</sequence>
<dbReference type="GO" id="GO:0001216">
    <property type="term" value="F:DNA-binding transcription activator activity"/>
    <property type="evidence" value="ECO:0007669"/>
    <property type="project" value="InterPro"/>
</dbReference>
<evidence type="ECO:0000256" key="5">
    <source>
        <dbReference type="ARBA" id="ARBA00023015"/>
    </source>
</evidence>
<keyword evidence="3 9" id="KW-0808">Transferase</keyword>
<reference evidence="12 13" key="1">
    <citation type="submission" date="2019-12" db="EMBL/GenBank/DDBJ databases">
        <title>Hybrid Genome Assemblies of two High G+C Isolates from Undergraduate Microbiology Courses.</title>
        <authorList>
            <person name="Ne Ville C.J."/>
            <person name="Enright D."/>
            <person name="Hernandez I."/>
            <person name="Dodsworth J."/>
            <person name="Orwin P.M."/>
        </authorList>
    </citation>
    <scope>NUCLEOTIDE SEQUENCE [LARGE SCALE GENOMIC DNA]</scope>
    <source>
        <strain evidence="12 13">CSUSB</strain>
    </source>
</reference>
<dbReference type="GO" id="GO:0000428">
    <property type="term" value="C:DNA-directed RNA polymerase complex"/>
    <property type="evidence" value="ECO:0007669"/>
    <property type="project" value="UniProtKB-KW"/>
</dbReference>
<feature type="domain" description="RNA polymerase sigma factor 54 DNA-binding" evidence="10">
    <location>
        <begin position="322"/>
        <end position="477"/>
    </location>
</feature>
<feature type="domain" description="RNA polymerase sigma factor 54 core-binding" evidence="11">
    <location>
        <begin position="107"/>
        <end position="303"/>
    </location>
</feature>
<dbReference type="AlphaFoldDB" id="A0A6I6H4T4"/>
<dbReference type="EMBL" id="CP046622">
    <property type="protein sequence ID" value="QGW81873.1"/>
    <property type="molecule type" value="Genomic_DNA"/>
</dbReference>
<dbReference type="PANTHER" id="PTHR32248:SF4">
    <property type="entry name" value="RNA POLYMERASE SIGMA-54 FACTOR"/>
    <property type="match status" value="1"/>
</dbReference>
<comment type="similarity">
    <text evidence="1 9">Belongs to the sigma-54 factor family.</text>
</comment>
<dbReference type="GO" id="GO:0016987">
    <property type="term" value="F:sigma factor activity"/>
    <property type="evidence" value="ECO:0007669"/>
    <property type="project" value="UniProtKB-KW"/>
</dbReference>
<evidence type="ECO:0000256" key="8">
    <source>
        <dbReference type="ARBA" id="ARBA00023163"/>
    </source>
</evidence>
<dbReference type="Pfam" id="PF04552">
    <property type="entry name" value="Sigma54_DBD"/>
    <property type="match status" value="1"/>
</dbReference>
<evidence type="ECO:0000256" key="3">
    <source>
        <dbReference type="ARBA" id="ARBA00022679"/>
    </source>
</evidence>
<evidence type="ECO:0000256" key="6">
    <source>
        <dbReference type="ARBA" id="ARBA00023082"/>
    </source>
</evidence>
<name>A0A6I6H4T4_VARPD</name>
<dbReference type="Pfam" id="PF04963">
    <property type="entry name" value="Sigma54_CBD"/>
    <property type="match status" value="1"/>
</dbReference>
<keyword evidence="7 9" id="KW-0238">DNA-binding</keyword>
<dbReference type="NCBIfam" id="TIGR02395">
    <property type="entry name" value="rpoN_sigma"/>
    <property type="match status" value="1"/>
</dbReference>
<evidence type="ECO:0000256" key="2">
    <source>
        <dbReference type="ARBA" id="ARBA00022478"/>
    </source>
</evidence>
<dbReference type="Pfam" id="PF00309">
    <property type="entry name" value="Sigma54_AID"/>
    <property type="match status" value="1"/>
</dbReference>
<keyword evidence="2 9" id="KW-0240">DNA-directed RNA polymerase</keyword>
<evidence type="ECO:0000259" key="10">
    <source>
        <dbReference type="Pfam" id="PF04552"/>
    </source>
</evidence>
<dbReference type="PANTHER" id="PTHR32248">
    <property type="entry name" value="RNA POLYMERASE SIGMA-54 FACTOR"/>
    <property type="match status" value="1"/>
</dbReference>
<dbReference type="Proteomes" id="UP000425817">
    <property type="component" value="Chromosome"/>
</dbReference>
<accession>A0A6I6H4T4</accession>
<dbReference type="PIRSF" id="PIRSF000774">
    <property type="entry name" value="RpoN"/>
    <property type="match status" value="1"/>
</dbReference>
<dbReference type="InterPro" id="IPR007046">
    <property type="entry name" value="RNA_pol_sigma_54_core-bd"/>
</dbReference>
<dbReference type="Gene3D" id="1.10.10.1330">
    <property type="entry name" value="RNA polymerase sigma-54 factor, core-binding domain"/>
    <property type="match status" value="1"/>
</dbReference>